<sequence>MVAAKRAASDVPAAPVSSPDGVAALDRAFSILFAFRPEDRGLSLAELAARTGLYKSTILRLVASLIHHRLLVRFDDGRYQIGPATLQLSAIYQRGMQLADVILPLMRCLRDASGESVSFYVRQKDVRVCLHRVDSTHAIRDHVREGDVLPLDRGSGGRVLSAFGGARGALHERVRRECCCTSSGERDAETAGISAPVFSAEQPLAGALTLAGPRSRVDEALMKRMRRPLLEAALEASEMLGGDAAPLKAALALLAAEGAR</sequence>
<gene>
    <name evidence="6" type="ORF">FAZ69_28635</name>
</gene>
<dbReference type="AlphaFoldDB" id="A0A4U1HJH6"/>
<dbReference type="GO" id="GO:0003700">
    <property type="term" value="F:DNA-binding transcription factor activity"/>
    <property type="evidence" value="ECO:0007669"/>
    <property type="project" value="TreeGrafter"/>
</dbReference>
<evidence type="ECO:0000259" key="4">
    <source>
        <dbReference type="PROSITE" id="PS51077"/>
    </source>
</evidence>
<evidence type="ECO:0000256" key="1">
    <source>
        <dbReference type="ARBA" id="ARBA00023015"/>
    </source>
</evidence>
<dbReference type="InterPro" id="IPR036390">
    <property type="entry name" value="WH_DNA-bd_sf"/>
</dbReference>
<dbReference type="EMBL" id="SWJE01000019">
    <property type="protein sequence ID" value="TKC81301.1"/>
    <property type="molecule type" value="Genomic_DNA"/>
</dbReference>
<dbReference type="InterPro" id="IPR050707">
    <property type="entry name" value="HTH_MetabolicPath_Reg"/>
</dbReference>
<dbReference type="Pfam" id="PF09339">
    <property type="entry name" value="HTH_IclR"/>
    <property type="match status" value="1"/>
</dbReference>
<proteinExistence type="predicted"/>
<protein>
    <submittedName>
        <fullName evidence="6">IclR family transcriptional regulator</fullName>
    </submittedName>
</protein>
<dbReference type="GO" id="GO:0003677">
    <property type="term" value="F:DNA binding"/>
    <property type="evidence" value="ECO:0007669"/>
    <property type="project" value="UniProtKB-KW"/>
</dbReference>
<keyword evidence="2" id="KW-0238">DNA-binding</keyword>
<evidence type="ECO:0000256" key="2">
    <source>
        <dbReference type="ARBA" id="ARBA00023125"/>
    </source>
</evidence>
<dbReference type="PANTHER" id="PTHR30136">
    <property type="entry name" value="HELIX-TURN-HELIX TRANSCRIPTIONAL REGULATOR, ICLR FAMILY"/>
    <property type="match status" value="1"/>
</dbReference>
<dbReference type="Pfam" id="PF01614">
    <property type="entry name" value="IclR_C"/>
    <property type="match status" value="2"/>
</dbReference>
<dbReference type="OrthoDB" id="5422805at2"/>
<evidence type="ECO:0000256" key="3">
    <source>
        <dbReference type="ARBA" id="ARBA00023163"/>
    </source>
</evidence>
<dbReference type="PROSITE" id="PS51078">
    <property type="entry name" value="ICLR_ED"/>
    <property type="match status" value="1"/>
</dbReference>
<dbReference type="InterPro" id="IPR014757">
    <property type="entry name" value="Tscrpt_reg_IclR_C"/>
</dbReference>
<dbReference type="Gene3D" id="1.10.10.10">
    <property type="entry name" value="Winged helix-like DNA-binding domain superfamily/Winged helix DNA-binding domain"/>
    <property type="match status" value="1"/>
</dbReference>
<comment type="caution">
    <text evidence="6">The sequence shown here is derived from an EMBL/GenBank/DDBJ whole genome shotgun (WGS) entry which is preliminary data.</text>
</comment>
<name>A0A4U1HJH6_9BURK</name>
<feature type="domain" description="IclR-ED" evidence="5">
    <location>
        <begin position="84"/>
        <end position="242"/>
    </location>
</feature>
<dbReference type="InterPro" id="IPR036388">
    <property type="entry name" value="WH-like_DNA-bd_sf"/>
</dbReference>
<evidence type="ECO:0000313" key="6">
    <source>
        <dbReference type="EMBL" id="TKC81301.1"/>
    </source>
</evidence>
<keyword evidence="3" id="KW-0804">Transcription</keyword>
<dbReference type="RefSeq" id="WP_136898463.1">
    <property type="nucleotide sequence ID" value="NZ_SWJE01000019.1"/>
</dbReference>
<dbReference type="GO" id="GO:0045892">
    <property type="term" value="P:negative regulation of DNA-templated transcription"/>
    <property type="evidence" value="ECO:0007669"/>
    <property type="project" value="TreeGrafter"/>
</dbReference>
<dbReference type="SUPFAM" id="SSF55781">
    <property type="entry name" value="GAF domain-like"/>
    <property type="match status" value="1"/>
</dbReference>
<keyword evidence="1" id="KW-0805">Transcription regulation</keyword>
<dbReference type="PANTHER" id="PTHR30136:SF39">
    <property type="entry name" value="TRANSCRIPTIONAL REGULATORY PROTEIN"/>
    <property type="match status" value="1"/>
</dbReference>
<dbReference type="SUPFAM" id="SSF46785">
    <property type="entry name" value="Winged helix' DNA-binding domain"/>
    <property type="match status" value="1"/>
</dbReference>
<dbReference type="InterPro" id="IPR005471">
    <property type="entry name" value="Tscrpt_reg_IclR_N"/>
</dbReference>
<keyword evidence="7" id="KW-1185">Reference proteome</keyword>
<feature type="domain" description="HTH iclR-type" evidence="4">
    <location>
        <begin position="22"/>
        <end position="83"/>
    </location>
</feature>
<dbReference type="InterPro" id="IPR029016">
    <property type="entry name" value="GAF-like_dom_sf"/>
</dbReference>
<dbReference type="SMART" id="SM00346">
    <property type="entry name" value="HTH_ICLR"/>
    <property type="match status" value="1"/>
</dbReference>
<dbReference type="Gene3D" id="3.30.450.40">
    <property type="match status" value="2"/>
</dbReference>
<evidence type="ECO:0000313" key="7">
    <source>
        <dbReference type="Proteomes" id="UP000305539"/>
    </source>
</evidence>
<accession>A0A4U1HJH6</accession>
<dbReference type="PROSITE" id="PS51077">
    <property type="entry name" value="HTH_ICLR"/>
    <property type="match status" value="1"/>
</dbReference>
<organism evidence="6 7">
    <name type="scientific">Trinickia terrae</name>
    <dbReference type="NCBI Taxonomy" id="2571161"/>
    <lineage>
        <taxon>Bacteria</taxon>
        <taxon>Pseudomonadati</taxon>
        <taxon>Pseudomonadota</taxon>
        <taxon>Betaproteobacteria</taxon>
        <taxon>Burkholderiales</taxon>
        <taxon>Burkholderiaceae</taxon>
        <taxon>Trinickia</taxon>
    </lineage>
</organism>
<evidence type="ECO:0000259" key="5">
    <source>
        <dbReference type="PROSITE" id="PS51078"/>
    </source>
</evidence>
<dbReference type="Proteomes" id="UP000305539">
    <property type="component" value="Unassembled WGS sequence"/>
</dbReference>
<reference evidence="6 7" key="1">
    <citation type="submission" date="2019-04" db="EMBL/GenBank/DDBJ databases">
        <title>Trinickia sp. 7GSK02, isolated from subtropical forest soil.</title>
        <authorList>
            <person name="Gao Z.-H."/>
            <person name="Qiu L.-H."/>
        </authorList>
    </citation>
    <scope>NUCLEOTIDE SEQUENCE [LARGE SCALE GENOMIC DNA]</scope>
    <source>
        <strain evidence="6 7">7GSK02</strain>
    </source>
</reference>